<protein>
    <recommendedName>
        <fullName evidence="5">Aspartic peptidase domain containing protein</fullName>
    </recommendedName>
</protein>
<feature type="region of interest" description="Disordered" evidence="2">
    <location>
        <begin position="1"/>
        <end position="28"/>
    </location>
</feature>
<dbReference type="PANTHER" id="PTHR33240">
    <property type="entry name" value="OS08G0508500 PROTEIN"/>
    <property type="match status" value="1"/>
</dbReference>
<proteinExistence type="predicted"/>
<evidence type="ECO:0000256" key="2">
    <source>
        <dbReference type="SAM" id="MobiDB-lite"/>
    </source>
</evidence>
<dbReference type="AlphaFoldDB" id="A0A2P5AK93"/>
<feature type="compositionally biased region" description="Basic and acidic residues" evidence="2">
    <location>
        <begin position="147"/>
        <end position="166"/>
    </location>
</feature>
<dbReference type="Proteomes" id="UP000237105">
    <property type="component" value="Unassembled WGS sequence"/>
</dbReference>
<evidence type="ECO:0000313" key="4">
    <source>
        <dbReference type="Proteomes" id="UP000237105"/>
    </source>
</evidence>
<dbReference type="CDD" id="cd00303">
    <property type="entry name" value="retropepsin_like"/>
    <property type="match status" value="1"/>
</dbReference>
<dbReference type="PANTHER" id="PTHR33240:SF15">
    <property type="entry name" value="GAG-PRO-LIKE PROTEIN"/>
    <property type="match status" value="1"/>
</dbReference>
<organism evidence="3 4">
    <name type="scientific">Parasponia andersonii</name>
    <name type="common">Sponia andersonii</name>
    <dbReference type="NCBI Taxonomy" id="3476"/>
    <lineage>
        <taxon>Eukaryota</taxon>
        <taxon>Viridiplantae</taxon>
        <taxon>Streptophyta</taxon>
        <taxon>Embryophyta</taxon>
        <taxon>Tracheophyta</taxon>
        <taxon>Spermatophyta</taxon>
        <taxon>Magnoliopsida</taxon>
        <taxon>eudicotyledons</taxon>
        <taxon>Gunneridae</taxon>
        <taxon>Pentapetalae</taxon>
        <taxon>rosids</taxon>
        <taxon>fabids</taxon>
        <taxon>Rosales</taxon>
        <taxon>Cannabaceae</taxon>
        <taxon>Parasponia</taxon>
    </lineage>
</organism>
<dbReference type="InterPro" id="IPR021109">
    <property type="entry name" value="Peptidase_aspartic_dom_sf"/>
</dbReference>
<reference evidence="4" key="1">
    <citation type="submission" date="2016-06" db="EMBL/GenBank/DDBJ databases">
        <title>Parallel loss of symbiosis genes in relatives of nitrogen-fixing non-legume Parasponia.</title>
        <authorList>
            <person name="Van Velzen R."/>
            <person name="Holmer R."/>
            <person name="Bu F."/>
            <person name="Rutten L."/>
            <person name="Van Zeijl A."/>
            <person name="Liu W."/>
            <person name="Santuari L."/>
            <person name="Cao Q."/>
            <person name="Sharma T."/>
            <person name="Shen D."/>
            <person name="Roswanjaya Y."/>
            <person name="Wardhani T."/>
            <person name="Kalhor M.S."/>
            <person name="Jansen J."/>
            <person name="Van den Hoogen J."/>
            <person name="Gungor B."/>
            <person name="Hartog M."/>
            <person name="Hontelez J."/>
            <person name="Verver J."/>
            <person name="Yang W.-C."/>
            <person name="Schijlen E."/>
            <person name="Repin R."/>
            <person name="Schilthuizen M."/>
            <person name="Schranz E."/>
            <person name="Heidstra R."/>
            <person name="Miyata K."/>
            <person name="Fedorova E."/>
            <person name="Kohlen W."/>
            <person name="Bisseling T."/>
            <person name="Smit S."/>
            <person name="Geurts R."/>
        </authorList>
    </citation>
    <scope>NUCLEOTIDE SEQUENCE [LARGE SCALE GENOMIC DNA]</scope>
    <source>
        <strain evidence="4">cv. WU1-14</strain>
    </source>
</reference>
<comment type="caution">
    <text evidence="3">The sequence shown here is derived from an EMBL/GenBank/DDBJ whole genome shotgun (WGS) entry which is preliminary data.</text>
</comment>
<evidence type="ECO:0008006" key="5">
    <source>
        <dbReference type="Google" id="ProtNLM"/>
    </source>
</evidence>
<feature type="coiled-coil region" evidence="1">
    <location>
        <begin position="30"/>
        <end position="57"/>
    </location>
</feature>
<feature type="compositionally biased region" description="Polar residues" evidence="2">
    <location>
        <begin position="1"/>
        <end position="10"/>
    </location>
</feature>
<accession>A0A2P5AK93</accession>
<sequence>MAPSRMTTRSTHPDAEGSSQEERLDLGQKMDQMLAALAEANRKAEMAHEAVLGLRDEVAEAADESPREYLSRFLKPTARIDAIGPPPSKSSVRYGGRPGQVGRVLESHQKAPKTSAAVITTPVQPPAPQGVKRPSSGQGPALNLEVPVRDSLEGGKRRKTTRDPLPKYELNTPIDVIYLQNRDRGIFKDPPKSGVPEHMKNRNRYCQFHTDFRHDTVHYRNLYAQVMWVIHAGKLKQYVKIDEVQPRQDITRTKKGKQAQASGSGEQTLRIVPTVVGRPEPTHDQEEKEKCLKRAKGRAKRLRGMGHSVNHLMSGEGCASAAPIVFTQQDLTTVCHPHNDPLVIKLQIGSTLVRRVLVDGGSSVDILFLSTFENMGLDRSALRPTCQPLFAFDSTRVCPLGIVTLNICTAERCLDVDFVVIDCQSSFNVIMGRGWIHAIHGVASTHHQVLRCQSKDGTYTIDIKGDKASARKYFSAALRGADASASATAGDG</sequence>
<evidence type="ECO:0000313" key="3">
    <source>
        <dbReference type="EMBL" id="PON36934.1"/>
    </source>
</evidence>
<keyword evidence="1" id="KW-0175">Coiled coil</keyword>
<dbReference type="Gene3D" id="2.40.70.10">
    <property type="entry name" value="Acid Proteases"/>
    <property type="match status" value="1"/>
</dbReference>
<feature type="region of interest" description="Disordered" evidence="2">
    <location>
        <begin position="121"/>
        <end position="167"/>
    </location>
</feature>
<dbReference type="OrthoDB" id="1740536at2759"/>
<evidence type="ECO:0000256" key="1">
    <source>
        <dbReference type="SAM" id="Coils"/>
    </source>
</evidence>
<gene>
    <name evidence="3" type="ORF">PanWU01x14_324290</name>
</gene>
<feature type="compositionally biased region" description="Basic and acidic residues" evidence="2">
    <location>
        <begin position="11"/>
        <end position="28"/>
    </location>
</feature>
<dbReference type="EMBL" id="JXTB01000548">
    <property type="protein sequence ID" value="PON36934.1"/>
    <property type="molecule type" value="Genomic_DNA"/>
</dbReference>
<keyword evidence="4" id="KW-1185">Reference proteome</keyword>
<name>A0A2P5AK93_PARAD</name>